<protein>
    <submittedName>
        <fullName evidence="2">Uncharacterized protein</fullName>
    </submittedName>
</protein>
<feature type="transmembrane region" description="Helical" evidence="1">
    <location>
        <begin position="12"/>
        <end position="29"/>
    </location>
</feature>
<sequence>MNFSKNHIFDLRGIFSLVWSFYIFMIVISKKNF</sequence>
<evidence type="ECO:0000256" key="1">
    <source>
        <dbReference type="SAM" id="Phobius"/>
    </source>
</evidence>
<accession>A0A8S5LXK9</accession>
<keyword evidence="1" id="KW-1133">Transmembrane helix</keyword>
<organism evidence="2">
    <name type="scientific">Myoviridae sp. ctZgq1</name>
    <dbReference type="NCBI Taxonomy" id="2826666"/>
    <lineage>
        <taxon>Viruses</taxon>
        <taxon>Duplodnaviria</taxon>
        <taxon>Heunggongvirae</taxon>
        <taxon>Uroviricota</taxon>
        <taxon>Caudoviricetes</taxon>
    </lineage>
</organism>
<name>A0A8S5LXK9_9CAUD</name>
<keyword evidence="1" id="KW-0472">Membrane</keyword>
<proteinExistence type="predicted"/>
<reference evidence="2" key="1">
    <citation type="journal article" date="2021" name="Proc. Natl. Acad. Sci. U.S.A.">
        <title>A Catalog of Tens of Thousands of Viruses from Human Metagenomes Reveals Hidden Associations with Chronic Diseases.</title>
        <authorList>
            <person name="Tisza M.J."/>
            <person name="Buck C.B."/>
        </authorList>
    </citation>
    <scope>NUCLEOTIDE SEQUENCE</scope>
    <source>
        <strain evidence="2">CtZgq1</strain>
    </source>
</reference>
<keyword evidence="1" id="KW-0812">Transmembrane</keyword>
<dbReference type="EMBL" id="BK014762">
    <property type="protein sequence ID" value="DAD74658.1"/>
    <property type="molecule type" value="Genomic_DNA"/>
</dbReference>
<evidence type="ECO:0000313" key="2">
    <source>
        <dbReference type="EMBL" id="DAD74658.1"/>
    </source>
</evidence>